<dbReference type="STRING" id="1774968.AUC68_04480"/>
<dbReference type="PANTHER" id="PTHR43941">
    <property type="entry name" value="STRUCTURAL MAINTENANCE OF CHROMOSOMES PROTEIN 2"/>
    <property type="match status" value="1"/>
</dbReference>
<comment type="caution">
    <text evidence="4">The sequence shown here is derived from an EMBL/GenBank/DDBJ whole genome shotgun (WGS) entry which is preliminary data.</text>
</comment>
<evidence type="ECO:0000256" key="3">
    <source>
        <dbReference type="SAM" id="Phobius"/>
    </source>
</evidence>
<dbReference type="RefSeq" id="WP_069437202.1">
    <property type="nucleotide sequence ID" value="NZ_LPWG01000011.1"/>
</dbReference>
<dbReference type="PANTHER" id="PTHR43941:SF1">
    <property type="entry name" value="STRUCTURAL MAINTENANCE OF CHROMOSOMES PROTEIN 2"/>
    <property type="match status" value="1"/>
</dbReference>
<dbReference type="GO" id="GO:0000793">
    <property type="term" value="C:condensed chromosome"/>
    <property type="evidence" value="ECO:0007669"/>
    <property type="project" value="TreeGrafter"/>
</dbReference>
<dbReference type="Proteomes" id="UP000094501">
    <property type="component" value="Unassembled WGS sequence"/>
</dbReference>
<gene>
    <name evidence="4" type="ORF">AUC68_04480</name>
</gene>
<keyword evidence="5" id="KW-1185">Reference proteome</keyword>
<dbReference type="EMBL" id="LPWG01000011">
    <property type="protein sequence ID" value="ODR99263.1"/>
    <property type="molecule type" value="Genomic_DNA"/>
</dbReference>
<organism evidence="4 5">
    <name type="scientific">Methyloceanibacter methanicus</name>
    <dbReference type="NCBI Taxonomy" id="1774968"/>
    <lineage>
        <taxon>Bacteria</taxon>
        <taxon>Pseudomonadati</taxon>
        <taxon>Pseudomonadota</taxon>
        <taxon>Alphaproteobacteria</taxon>
        <taxon>Hyphomicrobiales</taxon>
        <taxon>Hyphomicrobiaceae</taxon>
        <taxon>Methyloceanibacter</taxon>
    </lineage>
</organism>
<accession>A0A1E3W0I0</accession>
<dbReference type="Gene3D" id="6.10.250.3110">
    <property type="match status" value="1"/>
</dbReference>
<dbReference type="GO" id="GO:0000796">
    <property type="term" value="C:condensin complex"/>
    <property type="evidence" value="ECO:0007669"/>
    <property type="project" value="TreeGrafter"/>
</dbReference>
<dbReference type="GO" id="GO:0000785">
    <property type="term" value="C:chromatin"/>
    <property type="evidence" value="ECO:0007669"/>
    <property type="project" value="TreeGrafter"/>
</dbReference>
<feature type="coiled-coil region" evidence="1">
    <location>
        <begin position="95"/>
        <end position="227"/>
    </location>
</feature>
<feature type="region of interest" description="Disordered" evidence="2">
    <location>
        <begin position="431"/>
        <end position="480"/>
    </location>
</feature>
<feature type="compositionally biased region" description="Basic and acidic residues" evidence="2">
    <location>
        <begin position="431"/>
        <end position="464"/>
    </location>
</feature>
<dbReference type="Gene3D" id="1.20.5.1700">
    <property type="match status" value="1"/>
</dbReference>
<feature type="region of interest" description="Disordered" evidence="2">
    <location>
        <begin position="551"/>
        <end position="581"/>
    </location>
</feature>
<keyword evidence="3" id="KW-0812">Transmembrane</keyword>
<dbReference type="OrthoDB" id="8428965at2"/>
<dbReference type="AlphaFoldDB" id="A0A1E3W0I0"/>
<evidence type="ECO:0000256" key="2">
    <source>
        <dbReference type="SAM" id="MobiDB-lite"/>
    </source>
</evidence>
<evidence type="ECO:0000313" key="5">
    <source>
        <dbReference type="Proteomes" id="UP000094501"/>
    </source>
</evidence>
<keyword evidence="3" id="KW-0472">Membrane</keyword>
<dbReference type="GO" id="GO:0003682">
    <property type="term" value="F:chromatin binding"/>
    <property type="evidence" value="ECO:0007669"/>
    <property type="project" value="TreeGrafter"/>
</dbReference>
<keyword evidence="1" id="KW-0175">Coiled coil</keyword>
<reference evidence="4 5" key="1">
    <citation type="journal article" date="2016" name="Environ. Microbiol.">
        <title>New Methyloceanibacter diversity from North Sea sediments includes methanotroph containing solely the soluble methane monooxygenase.</title>
        <authorList>
            <person name="Vekeman B."/>
            <person name="Kerckhof F.M."/>
            <person name="Cremers G."/>
            <person name="de Vos P."/>
            <person name="Vandamme P."/>
            <person name="Boon N."/>
            <person name="Op den Camp H.J."/>
            <person name="Heylen K."/>
        </authorList>
    </citation>
    <scope>NUCLEOTIDE SEQUENCE [LARGE SCALE GENOMIC DNA]</scope>
    <source>
        <strain evidence="4 5">R-67174</strain>
    </source>
</reference>
<protein>
    <submittedName>
        <fullName evidence="4">Uncharacterized protein</fullName>
    </submittedName>
</protein>
<proteinExistence type="predicted"/>
<name>A0A1E3W0I0_9HYPH</name>
<sequence>MRRPHRTIETFDISLMAVVTKAMGAFLVLMLLLLPYYTPDSTEDDAAELLRQLKLLDAKLDEVSTQLGDPSKTVEDLRAELEKITATTTLRAEVLAKLRGLINKAFSEIRRLEARVAELEAELAPLREENERLREENEKLTAEVEELRAVVEPLKAEVARLTEENEKLLALVEPLKAENEKLKKENEVLKQENAALVAENKTLQAEIAALLARIALLEEELRRLKKNQPREQYQGVMASYDVRSCNDVKIKGSILRVGQEEGYKFEPDKTEMGADYLLQANFGMDGGAVPKQDPISQLNGAVAVRTSLPNAGMVTDQAIGNGDYLIILVKRDPARTYEVNDKPWVFLRGSGSSCSASVAAAARAAFVDDWASNASVLWTFGAKEIAGIPLAFTSDDKGIHFRPPKKEEEEWLARLVKLALATQDNIPEIKKEREEKERKAREAEEKRRKEEEERRKREEEDRKTAPTTTHVGPAQLDHARGLVRNFRRYPERSPAREGMAGLLLEVRQRVNLQIKESEDQLKTLPAGRKRERTEAFLKDLRALESEVGALIDGTDGKTKGGTENGQKPADEDLTTSHMTPRDLRLLGAMQRMYDRTAPGSPQRTSLEDRITDARRRAGLQIKETEAEIAKMPPGAARDRAEKFLQDLRKHGQQP</sequence>
<keyword evidence="3" id="KW-1133">Transmembrane helix</keyword>
<evidence type="ECO:0000256" key="1">
    <source>
        <dbReference type="SAM" id="Coils"/>
    </source>
</evidence>
<evidence type="ECO:0000313" key="4">
    <source>
        <dbReference type="EMBL" id="ODR99263.1"/>
    </source>
</evidence>
<feature type="transmembrane region" description="Helical" evidence="3">
    <location>
        <begin position="12"/>
        <end position="37"/>
    </location>
</feature>